<sequence length="233" mass="25910">MAAMMDHPRIVSLVGVAWHALSDLCVVFELMDGGDLRTLLNKYERSGHPVGLDVQKATIAIHVCHALTYLHSLMPSVIHRDLKSRNVLLSRDLEAKLTDFGVSRERIDATMTAGVGTSLWMAPEVMMGEKYDDRADIFSLGVVLSELDVHTVPYAQVKQTMSEAVLLHQITLGTVRVAFSQFNPQEFVNLGRACTSVNPQDRPSAAEVLYRLQRILSKLESNQIVDSRGSYVF</sequence>
<dbReference type="AlphaFoldDB" id="A0A2P4X7Y5"/>
<keyword evidence="3" id="KW-1185">Reference proteome</keyword>
<keyword evidence="2" id="KW-0418">Kinase</keyword>
<accession>A0A2P4X7Y5</accession>
<dbReference type="SMART" id="SM00220">
    <property type="entry name" value="S_TKc"/>
    <property type="match status" value="1"/>
</dbReference>
<dbReference type="InterPro" id="IPR008271">
    <property type="entry name" value="Ser/Thr_kinase_AS"/>
</dbReference>
<dbReference type="Pfam" id="PF00069">
    <property type="entry name" value="Pkinase"/>
    <property type="match status" value="1"/>
</dbReference>
<dbReference type="EMBL" id="NCKW01015854">
    <property type="protein sequence ID" value="POM61662.1"/>
    <property type="molecule type" value="Genomic_DNA"/>
</dbReference>
<dbReference type="OrthoDB" id="166708at2759"/>
<dbReference type="PANTHER" id="PTHR44329:SF214">
    <property type="entry name" value="PROTEIN KINASE DOMAIN-CONTAINING PROTEIN"/>
    <property type="match status" value="1"/>
</dbReference>
<name>A0A2P4X7Y5_9STRA</name>
<dbReference type="InterPro" id="IPR051681">
    <property type="entry name" value="Ser/Thr_Kinases-Pseudokinases"/>
</dbReference>
<evidence type="ECO:0000313" key="2">
    <source>
        <dbReference type="EMBL" id="POM61662.1"/>
    </source>
</evidence>
<dbReference type="InterPro" id="IPR000719">
    <property type="entry name" value="Prot_kinase_dom"/>
</dbReference>
<protein>
    <submittedName>
        <fullName evidence="2">TKL protein kinase</fullName>
    </submittedName>
</protein>
<gene>
    <name evidence="2" type="ORF">PHPALM_29291</name>
</gene>
<dbReference type="InterPro" id="IPR011009">
    <property type="entry name" value="Kinase-like_dom_sf"/>
</dbReference>
<feature type="domain" description="Protein kinase" evidence="1">
    <location>
        <begin position="1"/>
        <end position="216"/>
    </location>
</feature>
<dbReference type="GO" id="GO:0005524">
    <property type="term" value="F:ATP binding"/>
    <property type="evidence" value="ECO:0007669"/>
    <property type="project" value="InterPro"/>
</dbReference>
<dbReference type="Gene3D" id="1.10.510.10">
    <property type="entry name" value="Transferase(Phosphotransferase) domain 1"/>
    <property type="match status" value="1"/>
</dbReference>
<proteinExistence type="predicted"/>
<dbReference type="SUPFAM" id="SSF56112">
    <property type="entry name" value="Protein kinase-like (PK-like)"/>
    <property type="match status" value="1"/>
</dbReference>
<organism evidence="2 3">
    <name type="scientific">Phytophthora palmivora</name>
    <dbReference type="NCBI Taxonomy" id="4796"/>
    <lineage>
        <taxon>Eukaryota</taxon>
        <taxon>Sar</taxon>
        <taxon>Stramenopiles</taxon>
        <taxon>Oomycota</taxon>
        <taxon>Peronosporomycetes</taxon>
        <taxon>Peronosporales</taxon>
        <taxon>Peronosporaceae</taxon>
        <taxon>Phytophthora</taxon>
    </lineage>
</organism>
<comment type="caution">
    <text evidence="2">The sequence shown here is derived from an EMBL/GenBank/DDBJ whole genome shotgun (WGS) entry which is preliminary data.</text>
</comment>
<dbReference type="Proteomes" id="UP000237271">
    <property type="component" value="Unassembled WGS sequence"/>
</dbReference>
<dbReference type="PROSITE" id="PS00108">
    <property type="entry name" value="PROTEIN_KINASE_ST"/>
    <property type="match status" value="1"/>
</dbReference>
<evidence type="ECO:0000313" key="3">
    <source>
        <dbReference type="Proteomes" id="UP000237271"/>
    </source>
</evidence>
<dbReference type="PANTHER" id="PTHR44329">
    <property type="entry name" value="SERINE/THREONINE-PROTEIN KINASE TNNI3K-RELATED"/>
    <property type="match status" value="1"/>
</dbReference>
<reference evidence="2 3" key="1">
    <citation type="journal article" date="2017" name="Genome Biol. Evol.">
        <title>Phytophthora megakarya and P. palmivora, closely related causal agents of cacao black pod rot, underwent increases in genome sizes and gene numbers by different mechanisms.</title>
        <authorList>
            <person name="Ali S.S."/>
            <person name="Shao J."/>
            <person name="Lary D.J."/>
            <person name="Kronmiller B."/>
            <person name="Shen D."/>
            <person name="Strem M.D."/>
            <person name="Amoako-Attah I."/>
            <person name="Akrofi A.Y."/>
            <person name="Begoude B.A."/>
            <person name="Ten Hoopen G.M."/>
            <person name="Coulibaly K."/>
            <person name="Kebe B.I."/>
            <person name="Melnick R.L."/>
            <person name="Guiltinan M.J."/>
            <person name="Tyler B.M."/>
            <person name="Meinhardt L.W."/>
            <person name="Bailey B.A."/>
        </authorList>
    </citation>
    <scope>NUCLEOTIDE SEQUENCE [LARGE SCALE GENOMIC DNA]</scope>
    <source>
        <strain evidence="3">sbr112.9</strain>
    </source>
</reference>
<dbReference type="GO" id="GO:0004674">
    <property type="term" value="F:protein serine/threonine kinase activity"/>
    <property type="evidence" value="ECO:0007669"/>
    <property type="project" value="TreeGrafter"/>
</dbReference>
<dbReference type="PIRSF" id="PIRSF000654">
    <property type="entry name" value="Integrin-linked_kinase"/>
    <property type="match status" value="1"/>
</dbReference>
<keyword evidence="2" id="KW-0808">Transferase</keyword>
<dbReference type="PROSITE" id="PS50011">
    <property type="entry name" value="PROTEIN_KINASE_DOM"/>
    <property type="match status" value="1"/>
</dbReference>
<evidence type="ECO:0000259" key="1">
    <source>
        <dbReference type="PROSITE" id="PS50011"/>
    </source>
</evidence>